<keyword evidence="2" id="KW-0479">Metal-binding</keyword>
<dbReference type="InterPro" id="IPR007219">
    <property type="entry name" value="XnlR_reg_dom"/>
</dbReference>
<sequence length="506" mass="58486">MNDRQQDLDRQLSRLEYLVQSSLEKKGATSGTLNLRYPQQPLPQRSNEHQAKQTWISRDPDPVDDTTPVNGSFKFLSRYSDKTANGNISNRFSGDIFPSPSQVFLLWEVFKENVAPVVPIIHKPSFEAYLMEMAATPEKMDLNRKALLLVVFLSTVISMTDEECVRDLDDTRPQLLTTYKEAITSIFSRMRVLETRNLTLLQAFVLYLSCTRKYLEETSYVWAMTTVALRLARNMNLHRDGASIGMDPFETEMRRRIWWHICFLDVQCSEHQGTESDVLDMCFDTHLPSNVNDDDIMPRAAQPIKEQMAVTEMTYAIVRYEAILEVRRMRESMNTSQQYLPVSDIGYCEGKWRQAVQNLSQRLWVGYVSHCDPTNPTNQLYIGLARVVPKMAFIIHQPIMRSIPVQTDALDWNFSSAVEALEFCRFLDYSPETIKWKWHFRQSSGRCYILTLLLAELCVRPPCPLVERAWLAIRSAYKEWAMVASVNEMTAISKLMQRALSLRGPQ</sequence>
<reference evidence="8" key="2">
    <citation type="submission" date="2020-02" db="EMBL/GenBank/DDBJ databases">
        <authorList>
            <person name="Gilchrist C.L.M."/>
            <person name="Chooi Y.-H."/>
        </authorList>
    </citation>
    <scope>NUCLEOTIDE SEQUENCE</scope>
    <source>
        <strain evidence="8">MST-FP2251</strain>
    </source>
</reference>
<dbReference type="EMBL" id="VCAU01000018">
    <property type="protein sequence ID" value="KAF9891452.1"/>
    <property type="molecule type" value="Genomic_DNA"/>
</dbReference>
<evidence type="ECO:0000313" key="8">
    <source>
        <dbReference type="EMBL" id="KAF9891452.1"/>
    </source>
</evidence>
<evidence type="ECO:0000256" key="3">
    <source>
        <dbReference type="ARBA" id="ARBA00023015"/>
    </source>
</evidence>
<evidence type="ECO:0000313" key="9">
    <source>
        <dbReference type="Proteomes" id="UP001194746"/>
    </source>
</evidence>
<dbReference type="GO" id="GO:0003677">
    <property type="term" value="F:DNA binding"/>
    <property type="evidence" value="ECO:0007669"/>
    <property type="project" value="InterPro"/>
</dbReference>
<feature type="domain" description="Xylanolytic transcriptional activator regulatory" evidence="7">
    <location>
        <begin position="221"/>
        <end position="294"/>
    </location>
</feature>
<name>A0AAD4CTH5_ASPNN</name>
<dbReference type="Proteomes" id="UP001194746">
    <property type="component" value="Unassembled WGS sequence"/>
</dbReference>
<evidence type="ECO:0000259" key="7">
    <source>
        <dbReference type="SMART" id="SM00906"/>
    </source>
</evidence>
<dbReference type="PANTHER" id="PTHR31001:SF50">
    <property type="entry name" value="ZN(II)2CYS6 TRANSCRIPTION FACTOR (EUROFUNG)"/>
    <property type="match status" value="1"/>
</dbReference>
<keyword evidence="3" id="KW-0805">Transcription regulation</keyword>
<evidence type="ECO:0000256" key="4">
    <source>
        <dbReference type="ARBA" id="ARBA00023163"/>
    </source>
</evidence>
<dbReference type="PANTHER" id="PTHR31001">
    <property type="entry name" value="UNCHARACTERIZED TRANSCRIPTIONAL REGULATORY PROTEIN"/>
    <property type="match status" value="1"/>
</dbReference>
<dbReference type="SMART" id="SM00906">
    <property type="entry name" value="Fungal_trans"/>
    <property type="match status" value="1"/>
</dbReference>
<keyword evidence="9" id="KW-1185">Reference proteome</keyword>
<comment type="subcellular location">
    <subcellularLocation>
        <location evidence="1">Nucleus</location>
    </subcellularLocation>
</comment>
<protein>
    <recommendedName>
        <fullName evidence="7">Xylanolytic transcriptional activator regulatory domain-containing protein</fullName>
    </recommendedName>
</protein>
<reference evidence="8" key="1">
    <citation type="journal article" date="2019" name="Beilstein J. Org. Chem.">
        <title>Nanangenines: drimane sesquiterpenoids as the dominant metabolite cohort of a novel Australian fungus, Aspergillus nanangensis.</title>
        <authorList>
            <person name="Lacey H.J."/>
            <person name="Gilchrist C.L.M."/>
            <person name="Crombie A."/>
            <person name="Kalaitzis J.A."/>
            <person name="Vuong D."/>
            <person name="Rutledge P.J."/>
            <person name="Turner P."/>
            <person name="Pitt J.I."/>
            <person name="Lacey E."/>
            <person name="Chooi Y.H."/>
            <person name="Piggott A.M."/>
        </authorList>
    </citation>
    <scope>NUCLEOTIDE SEQUENCE</scope>
    <source>
        <strain evidence="8">MST-FP2251</strain>
    </source>
</reference>
<dbReference type="GO" id="GO:0008270">
    <property type="term" value="F:zinc ion binding"/>
    <property type="evidence" value="ECO:0007669"/>
    <property type="project" value="InterPro"/>
</dbReference>
<keyword evidence="4" id="KW-0804">Transcription</keyword>
<dbReference type="InterPro" id="IPR050613">
    <property type="entry name" value="Sec_Metabolite_Reg"/>
</dbReference>
<accession>A0AAD4CTH5</accession>
<feature type="region of interest" description="Disordered" evidence="6">
    <location>
        <begin position="24"/>
        <end position="67"/>
    </location>
</feature>
<dbReference type="GO" id="GO:0006351">
    <property type="term" value="P:DNA-templated transcription"/>
    <property type="evidence" value="ECO:0007669"/>
    <property type="project" value="InterPro"/>
</dbReference>
<dbReference type="AlphaFoldDB" id="A0AAD4CTH5"/>
<keyword evidence="5" id="KW-0539">Nucleus</keyword>
<organism evidence="8 9">
    <name type="scientific">Aspergillus nanangensis</name>
    <dbReference type="NCBI Taxonomy" id="2582783"/>
    <lineage>
        <taxon>Eukaryota</taxon>
        <taxon>Fungi</taxon>
        <taxon>Dikarya</taxon>
        <taxon>Ascomycota</taxon>
        <taxon>Pezizomycotina</taxon>
        <taxon>Eurotiomycetes</taxon>
        <taxon>Eurotiomycetidae</taxon>
        <taxon>Eurotiales</taxon>
        <taxon>Aspergillaceae</taxon>
        <taxon>Aspergillus</taxon>
        <taxon>Aspergillus subgen. Circumdati</taxon>
    </lineage>
</organism>
<evidence type="ECO:0000256" key="5">
    <source>
        <dbReference type="ARBA" id="ARBA00023242"/>
    </source>
</evidence>
<proteinExistence type="predicted"/>
<evidence type="ECO:0000256" key="2">
    <source>
        <dbReference type="ARBA" id="ARBA00022723"/>
    </source>
</evidence>
<comment type="caution">
    <text evidence="8">The sequence shown here is derived from an EMBL/GenBank/DDBJ whole genome shotgun (WGS) entry which is preliminary data.</text>
</comment>
<evidence type="ECO:0000256" key="1">
    <source>
        <dbReference type="ARBA" id="ARBA00004123"/>
    </source>
</evidence>
<dbReference type="Pfam" id="PF04082">
    <property type="entry name" value="Fungal_trans"/>
    <property type="match status" value="1"/>
</dbReference>
<dbReference type="CDD" id="cd12148">
    <property type="entry name" value="fungal_TF_MHR"/>
    <property type="match status" value="1"/>
</dbReference>
<evidence type="ECO:0000256" key="6">
    <source>
        <dbReference type="SAM" id="MobiDB-lite"/>
    </source>
</evidence>
<dbReference type="GO" id="GO:0005634">
    <property type="term" value="C:nucleus"/>
    <property type="evidence" value="ECO:0007669"/>
    <property type="project" value="UniProtKB-SubCell"/>
</dbReference>
<gene>
    <name evidence="8" type="ORF">FE257_003918</name>
</gene>